<sequence>MSLFFHSNSTTRYSYGSLRRSPECARSRTPRSFRNSWLPRCTTALGHSCSSMKKPEASRFRTRA</sequence>
<evidence type="ECO:0000313" key="1">
    <source>
        <dbReference type="EMBL" id="KAH3747738.1"/>
    </source>
</evidence>
<name>A0A9D4DEX9_DREPO</name>
<accession>A0A9D4DEX9</accession>
<protein>
    <submittedName>
        <fullName evidence="1">Uncharacterized protein</fullName>
    </submittedName>
</protein>
<organism evidence="1 2">
    <name type="scientific">Dreissena polymorpha</name>
    <name type="common">Zebra mussel</name>
    <name type="synonym">Mytilus polymorpha</name>
    <dbReference type="NCBI Taxonomy" id="45954"/>
    <lineage>
        <taxon>Eukaryota</taxon>
        <taxon>Metazoa</taxon>
        <taxon>Spiralia</taxon>
        <taxon>Lophotrochozoa</taxon>
        <taxon>Mollusca</taxon>
        <taxon>Bivalvia</taxon>
        <taxon>Autobranchia</taxon>
        <taxon>Heteroconchia</taxon>
        <taxon>Euheterodonta</taxon>
        <taxon>Imparidentia</taxon>
        <taxon>Neoheterodontei</taxon>
        <taxon>Myida</taxon>
        <taxon>Dreissenoidea</taxon>
        <taxon>Dreissenidae</taxon>
        <taxon>Dreissena</taxon>
    </lineage>
</organism>
<reference evidence="1" key="1">
    <citation type="journal article" date="2019" name="bioRxiv">
        <title>The Genome of the Zebra Mussel, Dreissena polymorpha: A Resource for Invasive Species Research.</title>
        <authorList>
            <person name="McCartney M.A."/>
            <person name="Auch B."/>
            <person name="Kono T."/>
            <person name="Mallez S."/>
            <person name="Zhang Y."/>
            <person name="Obille A."/>
            <person name="Becker A."/>
            <person name="Abrahante J.E."/>
            <person name="Garbe J."/>
            <person name="Badalamenti J.P."/>
            <person name="Herman A."/>
            <person name="Mangelson H."/>
            <person name="Liachko I."/>
            <person name="Sullivan S."/>
            <person name="Sone E.D."/>
            <person name="Koren S."/>
            <person name="Silverstein K.A.T."/>
            <person name="Beckman K.B."/>
            <person name="Gohl D.M."/>
        </authorList>
    </citation>
    <scope>NUCLEOTIDE SEQUENCE</scope>
    <source>
        <strain evidence="1">Duluth1</strain>
        <tissue evidence="1">Whole animal</tissue>
    </source>
</reference>
<dbReference type="EMBL" id="JAIWYP010000010">
    <property type="protein sequence ID" value="KAH3747738.1"/>
    <property type="molecule type" value="Genomic_DNA"/>
</dbReference>
<keyword evidence="2" id="KW-1185">Reference proteome</keyword>
<proteinExistence type="predicted"/>
<gene>
    <name evidence="1" type="ORF">DPMN_182168</name>
</gene>
<comment type="caution">
    <text evidence="1">The sequence shown here is derived from an EMBL/GenBank/DDBJ whole genome shotgun (WGS) entry which is preliminary data.</text>
</comment>
<reference evidence="1" key="2">
    <citation type="submission" date="2020-11" db="EMBL/GenBank/DDBJ databases">
        <authorList>
            <person name="McCartney M.A."/>
            <person name="Auch B."/>
            <person name="Kono T."/>
            <person name="Mallez S."/>
            <person name="Becker A."/>
            <person name="Gohl D.M."/>
            <person name="Silverstein K.A.T."/>
            <person name="Koren S."/>
            <person name="Bechman K.B."/>
            <person name="Herman A."/>
            <person name="Abrahante J.E."/>
            <person name="Garbe J."/>
        </authorList>
    </citation>
    <scope>NUCLEOTIDE SEQUENCE</scope>
    <source>
        <strain evidence="1">Duluth1</strain>
        <tissue evidence="1">Whole animal</tissue>
    </source>
</reference>
<dbReference type="AlphaFoldDB" id="A0A9D4DEX9"/>
<dbReference type="Proteomes" id="UP000828390">
    <property type="component" value="Unassembled WGS sequence"/>
</dbReference>
<evidence type="ECO:0000313" key="2">
    <source>
        <dbReference type="Proteomes" id="UP000828390"/>
    </source>
</evidence>